<comment type="similarity">
    <text evidence="1">Belongs to the ATG16 family.</text>
</comment>
<name>A0ABQ6WAT4_9EURO</name>
<dbReference type="InterPro" id="IPR013923">
    <property type="entry name" value="Autophagy-rel_prot_16_dom"/>
</dbReference>
<reference evidence="4 5" key="1">
    <citation type="submission" date="2019-04" db="EMBL/GenBank/DDBJ databases">
        <authorList>
            <consortium name="DOE Joint Genome Institute"/>
            <person name="Mondo S."/>
            <person name="Kjaerbolling I."/>
            <person name="Vesth T."/>
            <person name="Frisvad J.C."/>
            <person name="Nybo J.L."/>
            <person name="Theobald S."/>
            <person name="Kildgaard S."/>
            <person name="Isbrandt T."/>
            <person name="Kuo A."/>
            <person name="Sato A."/>
            <person name="Lyhne E.K."/>
            <person name="Kogle M.E."/>
            <person name="Wiebenga A."/>
            <person name="Kun R.S."/>
            <person name="Lubbers R.J."/>
            <person name="Makela M.R."/>
            <person name="Barry K."/>
            <person name="Chovatia M."/>
            <person name="Clum A."/>
            <person name="Daum C."/>
            <person name="Haridas S."/>
            <person name="He G."/>
            <person name="LaButti K."/>
            <person name="Lipzen A."/>
            <person name="Riley R."/>
            <person name="Salamov A."/>
            <person name="Simmons B.A."/>
            <person name="Magnuson J.K."/>
            <person name="Henrissat B."/>
            <person name="Mortensen U.H."/>
            <person name="Larsen T.O."/>
            <person name="Devries R.P."/>
            <person name="Grigoriev I.V."/>
            <person name="Machida M."/>
            <person name="Baker S.E."/>
            <person name="Andersen M.R."/>
            <person name="Cantor M.N."/>
            <person name="Hua S.X."/>
        </authorList>
    </citation>
    <scope>NUCLEOTIDE SEQUENCE [LARGE SCALE GENOMIC DNA]</scope>
    <source>
        <strain evidence="4 5">CBS 117616</strain>
    </source>
</reference>
<accession>A0ABQ6WAT4</accession>
<evidence type="ECO:0000259" key="3">
    <source>
        <dbReference type="Pfam" id="PF08614"/>
    </source>
</evidence>
<feature type="domain" description="Autophagy-related protein 16" evidence="3">
    <location>
        <begin position="99"/>
        <end position="270"/>
    </location>
</feature>
<dbReference type="Pfam" id="PF08614">
    <property type="entry name" value="ATG16"/>
    <property type="match status" value="1"/>
</dbReference>
<feature type="compositionally biased region" description="Polar residues" evidence="2">
    <location>
        <begin position="114"/>
        <end position="130"/>
    </location>
</feature>
<evidence type="ECO:0000313" key="5">
    <source>
        <dbReference type="Proteomes" id="UP000325395"/>
    </source>
</evidence>
<feature type="compositionally biased region" description="Basic and acidic residues" evidence="2">
    <location>
        <begin position="159"/>
        <end position="172"/>
    </location>
</feature>
<dbReference type="CDD" id="cd22887">
    <property type="entry name" value="Atg16_CCD"/>
    <property type="match status" value="1"/>
</dbReference>
<evidence type="ECO:0000256" key="2">
    <source>
        <dbReference type="SAM" id="MobiDB-lite"/>
    </source>
</evidence>
<protein>
    <submittedName>
        <fullName evidence="4">Autophagy protein 16-domain-containing protein</fullName>
    </submittedName>
</protein>
<feature type="region of interest" description="Disordered" evidence="2">
    <location>
        <begin position="114"/>
        <end position="172"/>
    </location>
</feature>
<gene>
    <name evidence="4" type="ORF">BDV36DRAFT_303553</name>
</gene>
<proteinExistence type="inferred from homology"/>
<dbReference type="Gene3D" id="1.20.5.170">
    <property type="match status" value="1"/>
</dbReference>
<keyword evidence="5" id="KW-1185">Reference proteome</keyword>
<evidence type="ECO:0000256" key="1">
    <source>
        <dbReference type="ARBA" id="ARBA00005331"/>
    </source>
</evidence>
<organism evidence="4 5">
    <name type="scientific">Aspergillus pseudocaelatus</name>
    <dbReference type="NCBI Taxonomy" id="1825620"/>
    <lineage>
        <taxon>Eukaryota</taxon>
        <taxon>Fungi</taxon>
        <taxon>Dikarya</taxon>
        <taxon>Ascomycota</taxon>
        <taxon>Pezizomycotina</taxon>
        <taxon>Eurotiomycetes</taxon>
        <taxon>Eurotiomycetidae</taxon>
        <taxon>Eurotiales</taxon>
        <taxon>Aspergillaceae</taxon>
        <taxon>Aspergillus</taxon>
        <taxon>Aspergillus subgen. Circumdati</taxon>
    </lineage>
</organism>
<sequence length="276" mass="30822">MTLGRWSRRCARVAASSDHFTNGPPLSVQEVLLYSTALIVIINGPLERGVLRRSGGSRSTRKSQRCYLKCLYALKGQLCLERNIPTWFLILTDKSSIATDTQLADRTGRIATAVNSTQSSAPTESHNDIPQSLVPDPKKKGVASSGLSPPDALAAARTDLSEAQRSRSELQDRLTRATAELEKLRKRSSQDSRRIGALEKEVAQLQLRLKDRDEELKGKAKLLDDFQDELASLNLQLNMAEERSNRLQKENQELVDRWMARMGKEAEAMNEASRFS</sequence>
<dbReference type="Proteomes" id="UP000325395">
    <property type="component" value="Unassembled WGS sequence"/>
</dbReference>
<dbReference type="EMBL" id="ML735790">
    <property type="protein sequence ID" value="KAE8414232.1"/>
    <property type="molecule type" value="Genomic_DNA"/>
</dbReference>
<evidence type="ECO:0000313" key="4">
    <source>
        <dbReference type="EMBL" id="KAE8414232.1"/>
    </source>
</evidence>